<reference evidence="1 2" key="1">
    <citation type="submission" date="2016-02" db="EMBL/GenBank/DDBJ databases">
        <title>Complete genome sequence of Halocynthiibacter arcticus PAMC 20958t from arctic marine sediment.</title>
        <authorList>
            <person name="Lee Y.M."/>
            <person name="Baek K."/>
            <person name="Lee H.K."/>
            <person name="Shin S.C."/>
        </authorList>
    </citation>
    <scope>NUCLEOTIDE SEQUENCE [LARGE SCALE GENOMIC DNA]</scope>
    <source>
        <strain evidence="1">PAMC 20958</strain>
    </source>
</reference>
<evidence type="ECO:0000313" key="2">
    <source>
        <dbReference type="Proteomes" id="UP000070371"/>
    </source>
</evidence>
<dbReference type="EMBL" id="CP014327">
    <property type="protein sequence ID" value="AML53500.1"/>
    <property type="molecule type" value="Genomic_DNA"/>
</dbReference>
<dbReference type="STRING" id="1579316.RC74_02665"/>
<gene>
    <name evidence="1" type="ORF">RC74_02665</name>
</gene>
<proteinExistence type="predicted"/>
<keyword evidence="2" id="KW-1185">Reference proteome</keyword>
<name>A0A126V5C9_9RHOB</name>
<dbReference type="KEGG" id="hat:RC74_02665"/>
<evidence type="ECO:0000313" key="1">
    <source>
        <dbReference type="EMBL" id="AML53500.1"/>
    </source>
</evidence>
<accession>A0A126V5C9</accession>
<organism evidence="1 2">
    <name type="scientific">Falsihalocynthiibacter arcticus</name>
    <dbReference type="NCBI Taxonomy" id="1579316"/>
    <lineage>
        <taxon>Bacteria</taxon>
        <taxon>Pseudomonadati</taxon>
        <taxon>Pseudomonadota</taxon>
        <taxon>Alphaproteobacteria</taxon>
        <taxon>Rhodobacterales</taxon>
        <taxon>Roseobacteraceae</taxon>
        <taxon>Falsihalocynthiibacter</taxon>
    </lineage>
</organism>
<dbReference type="OrthoDB" id="7827308at2"/>
<dbReference type="Proteomes" id="UP000070371">
    <property type="component" value="Chromosome"/>
</dbReference>
<dbReference type="AlphaFoldDB" id="A0A126V5C9"/>
<sequence>MISPDDITALFQRNGAYGFSRWGRPIAPVVFGVEDETLVVVKGALEAVTTLARHDIMETDPEFGSNLWVFFLRDWDELKGVPDMDGLIPEMDALLPRLTKANANQYRFFRFDTHGAIKAGFLFLRMDDALSQIPADVLALGQMVQMILLWGDQAFATTSPLAIHPDTGHTVLRPEIAQIIQAGYDPILPSVATDSSHALRLFARIPPTSSVV</sequence>
<protein>
    <submittedName>
        <fullName evidence="1">Uncharacterized protein</fullName>
    </submittedName>
</protein>
<dbReference type="RefSeq" id="WP_039001543.1">
    <property type="nucleotide sequence ID" value="NZ_CP014327.1"/>
</dbReference>